<dbReference type="PANTHER" id="PTHR30012">
    <property type="entry name" value="GENERAL SECRETION PATHWAY PROTEIN"/>
    <property type="match status" value="1"/>
</dbReference>
<feature type="domain" description="Type II secretion system protein GspF" evidence="8">
    <location>
        <begin position="224"/>
        <end position="344"/>
    </location>
</feature>
<evidence type="ECO:0000259" key="8">
    <source>
        <dbReference type="Pfam" id="PF00482"/>
    </source>
</evidence>
<feature type="transmembrane region" description="Helical" evidence="7">
    <location>
        <begin position="128"/>
        <end position="149"/>
    </location>
</feature>
<dbReference type="InterPro" id="IPR003004">
    <property type="entry name" value="GspF/PilC"/>
</dbReference>
<comment type="subcellular location">
    <subcellularLocation>
        <location evidence="1">Cell membrane</location>
        <topology evidence="1">Multi-pass membrane protein</topology>
    </subcellularLocation>
</comment>
<dbReference type="InterPro" id="IPR018076">
    <property type="entry name" value="T2SS_GspF_dom"/>
</dbReference>
<dbReference type="Pfam" id="PF00482">
    <property type="entry name" value="T2SSF"/>
    <property type="match status" value="2"/>
</dbReference>
<keyword evidence="6 7" id="KW-0472">Membrane</keyword>
<dbReference type="PANTHER" id="PTHR30012:SF0">
    <property type="entry name" value="TYPE II SECRETION SYSTEM PROTEIN F-RELATED"/>
    <property type="match status" value="1"/>
</dbReference>
<name>A0A4R5NND7_LENBU</name>
<keyword evidence="3" id="KW-1003">Cell membrane</keyword>
<protein>
    <recommendedName>
        <fullName evidence="8">Type II secretion system protein GspF domain-containing protein</fullName>
    </recommendedName>
</protein>
<dbReference type="AlphaFoldDB" id="A0A4R5NND7"/>
<evidence type="ECO:0000256" key="3">
    <source>
        <dbReference type="ARBA" id="ARBA00022475"/>
    </source>
</evidence>
<keyword evidence="5 7" id="KW-1133">Transmembrane helix</keyword>
<gene>
    <name evidence="9" type="ORF">C5L32_000216</name>
</gene>
<sequence>MDSKQLLKQNWLHRKLHNDSSSVKKWPVVFQANFFDSLANLLSIGFSLTQALKFIADTDKQLSRGVNVVIGSLKSGREFSESVRLLIETQAYHQLLIAEKHGQLSDILNELANFDRLRLKQLKKIKAMLVYPLFLCLILGTLILMIRVYVLPQIQDLMPTANHQQPVTYWQQLIRLSPIPILIGIIGSTVHWSRQDAITQAQMIVKIPGVGKLFRKYIAYYLASNLATLLKNGLSVKEIYATLSEFKEGSLIHLLGERLHATLLSGGSLRKLVDRHNFIPNEIIKFMSSGNTIPEMANSMTAYSRLMFDEMILTTDKLIGFIQPDMFVVIGVTIISTYFQLLIPIYNSVKGMY</sequence>
<evidence type="ECO:0000256" key="7">
    <source>
        <dbReference type="SAM" id="Phobius"/>
    </source>
</evidence>
<organism evidence="9 10">
    <name type="scientific">Lentilactobacillus buchneri DSM 20057</name>
    <dbReference type="NCBI Taxonomy" id="1423728"/>
    <lineage>
        <taxon>Bacteria</taxon>
        <taxon>Bacillati</taxon>
        <taxon>Bacillota</taxon>
        <taxon>Bacilli</taxon>
        <taxon>Lactobacillales</taxon>
        <taxon>Lactobacillaceae</taxon>
        <taxon>Lentilactobacillus</taxon>
    </lineage>
</organism>
<evidence type="ECO:0000256" key="1">
    <source>
        <dbReference type="ARBA" id="ARBA00004651"/>
    </source>
</evidence>
<evidence type="ECO:0000256" key="2">
    <source>
        <dbReference type="ARBA" id="ARBA00005745"/>
    </source>
</evidence>
<feature type="domain" description="Type II secretion system protein GspF" evidence="8">
    <location>
        <begin position="34"/>
        <end position="152"/>
    </location>
</feature>
<comment type="caution">
    <text evidence="9">The sequence shown here is derived from an EMBL/GenBank/DDBJ whole genome shotgun (WGS) entry which is preliminary data.</text>
</comment>
<feature type="transmembrane region" description="Helical" evidence="7">
    <location>
        <begin position="169"/>
        <end position="190"/>
    </location>
</feature>
<dbReference type="Gene3D" id="1.20.81.30">
    <property type="entry name" value="Type II secretion system (T2SS), domain F"/>
    <property type="match status" value="2"/>
</dbReference>
<keyword evidence="4 7" id="KW-0812">Transmembrane</keyword>
<dbReference type="EMBL" id="PUFP01000052">
    <property type="protein sequence ID" value="TDG77563.1"/>
    <property type="molecule type" value="Genomic_DNA"/>
</dbReference>
<proteinExistence type="inferred from homology"/>
<evidence type="ECO:0000256" key="5">
    <source>
        <dbReference type="ARBA" id="ARBA00022989"/>
    </source>
</evidence>
<evidence type="ECO:0000256" key="4">
    <source>
        <dbReference type="ARBA" id="ARBA00022692"/>
    </source>
</evidence>
<accession>A0A4R5NND7</accession>
<evidence type="ECO:0000313" key="9">
    <source>
        <dbReference type="EMBL" id="TDG77563.1"/>
    </source>
</evidence>
<reference evidence="9 10" key="1">
    <citation type="journal article" date="2019" name="Appl. Microbiol. Biotechnol.">
        <title>Uncovering carbohydrate metabolism through a genotype-phenotype association study of 56 lactic acid bacteria genomes.</title>
        <authorList>
            <person name="Buron-Moles G."/>
            <person name="Chailyan A."/>
            <person name="Dolejs I."/>
            <person name="Forster J."/>
            <person name="Miks M.H."/>
        </authorList>
    </citation>
    <scope>NUCLEOTIDE SEQUENCE [LARGE SCALE GENOMIC DNA]</scope>
    <source>
        <strain evidence="9 10">ATCC 4005</strain>
    </source>
</reference>
<comment type="similarity">
    <text evidence="2">Belongs to the GSP F family.</text>
</comment>
<dbReference type="GO" id="GO:0005886">
    <property type="term" value="C:plasma membrane"/>
    <property type="evidence" value="ECO:0007669"/>
    <property type="project" value="UniProtKB-SubCell"/>
</dbReference>
<evidence type="ECO:0000256" key="6">
    <source>
        <dbReference type="ARBA" id="ARBA00023136"/>
    </source>
</evidence>
<dbReference type="Proteomes" id="UP000295181">
    <property type="component" value="Unassembled WGS sequence"/>
</dbReference>
<dbReference type="RefSeq" id="WP_056938884.1">
    <property type="nucleotide sequence ID" value="NZ_AZDM01000013.1"/>
</dbReference>
<feature type="transmembrane region" description="Helical" evidence="7">
    <location>
        <begin position="326"/>
        <end position="346"/>
    </location>
</feature>
<dbReference type="InterPro" id="IPR042094">
    <property type="entry name" value="T2SS_GspF_sf"/>
</dbReference>
<dbReference type="GeneID" id="72462021"/>
<evidence type="ECO:0000313" key="10">
    <source>
        <dbReference type="Proteomes" id="UP000295181"/>
    </source>
</evidence>